<organism evidence="1 2">
    <name type="scientific">Mycena albidolilacea</name>
    <dbReference type="NCBI Taxonomy" id="1033008"/>
    <lineage>
        <taxon>Eukaryota</taxon>
        <taxon>Fungi</taxon>
        <taxon>Dikarya</taxon>
        <taxon>Basidiomycota</taxon>
        <taxon>Agaricomycotina</taxon>
        <taxon>Agaricomycetes</taxon>
        <taxon>Agaricomycetidae</taxon>
        <taxon>Agaricales</taxon>
        <taxon>Marasmiineae</taxon>
        <taxon>Mycenaceae</taxon>
        <taxon>Mycena</taxon>
    </lineage>
</organism>
<dbReference type="Proteomes" id="UP001218218">
    <property type="component" value="Unassembled WGS sequence"/>
</dbReference>
<name>A0AAD6Z6U8_9AGAR</name>
<dbReference type="AlphaFoldDB" id="A0AAD6Z6U8"/>
<dbReference type="EMBL" id="JARIHO010000081">
    <property type="protein sequence ID" value="KAJ7309449.1"/>
    <property type="molecule type" value="Genomic_DNA"/>
</dbReference>
<evidence type="ECO:0000313" key="2">
    <source>
        <dbReference type="Proteomes" id="UP001218218"/>
    </source>
</evidence>
<protein>
    <submittedName>
        <fullName evidence="1">Uncharacterized protein</fullName>
    </submittedName>
</protein>
<comment type="caution">
    <text evidence="1">The sequence shown here is derived from an EMBL/GenBank/DDBJ whole genome shotgun (WGS) entry which is preliminary data.</text>
</comment>
<gene>
    <name evidence="1" type="ORF">DFH08DRAFT_719252</name>
</gene>
<keyword evidence="2" id="KW-1185">Reference proteome</keyword>
<proteinExistence type="predicted"/>
<evidence type="ECO:0000313" key="1">
    <source>
        <dbReference type="EMBL" id="KAJ7309449.1"/>
    </source>
</evidence>
<accession>A0AAD6Z6U8</accession>
<feature type="non-terminal residue" evidence="1">
    <location>
        <position position="1"/>
    </location>
</feature>
<sequence length="82" mass="9226">QPEHVGVCRIQMVYPRHGDVFYLRALLLHRSARDWIDLRTIDGTPYGTYQEAARALGLFDNRDVGIVAFEELLDSGAAPAQL</sequence>
<reference evidence="1" key="1">
    <citation type="submission" date="2023-03" db="EMBL/GenBank/DDBJ databases">
        <title>Massive genome expansion in bonnet fungi (Mycena s.s.) driven by repeated elements and novel gene families across ecological guilds.</title>
        <authorList>
            <consortium name="Lawrence Berkeley National Laboratory"/>
            <person name="Harder C.B."/>
            <person name="Miyauchi S."/>
            <person name="Viragh M."/>
            <person name="Kuo A."/>
            <person name="Thoen E."/>
            <person name="Andreopoulos B."/>
            <person name="Lu D."/>
            <person name="Skrede I."/>
            <person name="Drula E."/>
            <person name="Henrissat B."/>
            <person name="Morin E."/>
            <person name="Kohler A."/>
            <person name="Barry K."/>
            <person name="LaButti K."/>
            <person name="Morin E."/>
            <person name="Salamov A."/>
            <person name="Lipzen A."/>
            <person name="Mereny Z."/>
            <person name="Hegedus B."/>
            <person name="Baldrian P."/>
            <person name="Stursova M."/>
            <person name="Weitz H."/>
            <person name="Taylor A."/>
            <person name="Grigoriev I.V."/>
            <person name="Nagy L.G."/>
            <person name="Martin F."/>
            <person name="Kauserud H."/>
        </authorList>
    </citation>
    <scope>NUCLEOTIDE SEQUENCE</scope>
    <source>
        <strain evidence="1">CBHHK002</strain>
    </source>
</reference>